<dbReference type="InterPro" id="IPR036779">
    <property type="entry name" value="LysM_dom_sf"/>
</dbReference>
<evidence type="ECO:0000313" key="6">
    <source>
        <dbReference type="EMBL" id="PVI08682.1"/>
    </source>
</evidence>
<evidence type="ECO:0000256" key="2">
    <source>
        <dbReference type="ARBA" id="ARBA00022729"/>
    </source>
</evidence>
<evidence type="ECO:0000256" key="3">
    <source>
        <dbReference type="ARBA" id="ARBA00023026"/>
    </source>
</evidence>
<dbReference type="PANTHER" id="PTHR34997:SF2">
    <property type="entry name" value="LYSM DOMAIN-CONTAINING PROTEIN-RELATED"/>
    <property type="match status" value="1"/>
</dbReference>
<proteinExistence type="predicted"/>
<feature type="domain" description="LysM" evidence="5">
    <location>
        <begin position="15"/>
        <end position="61"/>
    </location>
</feature>
<name>A0A2V1EER2_9PLEO</name>
<evidence type="ECO:0000313" key="7">
    <source>
        <dbReference type="Proteomes" id="UP000244855"/>
    </source>
</evidence>
<dbReference type="PANTHER" id="PTHR34997">
    <property type="entry name" value="AM15"/>
    <property type="match status" value="1"/>
</dbReference>
<feature type="domain" description="LysM" evidence="5">
    <location>
        <begin position="220"/>
        <end position="266"/>
    </location>
</feature>
<evidence type="ECO:0000259" key="5">
    <source>
        <dbReference type="PROSITE" id="PS51782"/>
    </source>
</evidence>
<gene>
    <name evidence="6" type="ORF">DM02DRAFT_467121</name>
</gene>
<evidence type="ECO:0000256" key="4">
    <source>
        <dbReference type="SAM" id="MobiDB-lite"/>
    </source>
</evidence>
<accession>A0A2V1EER2</accession>
<keyword evidence="1" id="KW-0147">Chitin-binding</keyword>
<feature type="domain" description="LysM" evidence="5">
    <location>
        <begin position="301"/>
        <end position="348"/>
    </location>
</feature>
<feature type="non-terminal residue" evidence="6">
    <location>
        <position position="1"/>
    </location>
</feature>
<feature type="non-terminal residue" evidence="6">
    <location>
        <position position="351"/>
    </location>
</feature>
<sequence length="351" mass="37198">PSFSYDPNTTKLCTWWIDLSSEYSCQALVTDNFITLEQFRHWNPSITSNCEGLVVGKSYCVEAYDDPPPPTSSTTSISSTSVTSSTAKPTTPSTMITPSSTIQTPSPTTLAPTTTKPTNGIETPFPLQPSIVANCDAFYFVKMDESCDSIAAANGISTAQFITWNPSAGSNCAGLWAEAYACVSIIGHTPTSAVPTTTKPGNGIATPSPIQTGMVDNCDSFYKVVDGDSCAKIAIAKGITSAQIISWNPALGSNCGSLWLDTYICISTIGHTPTTPTPTQPGNGVSTPTPYQTGMTNSCKSFHFVIDGDNCERISSQYRISLNDFVKWNPAVGGTGCGSLWRNTYACVAVL</sequence>
<dbReference type="InterPro" id="IPR052210">
    <property type="entry name" value="LysM1-like"/>
</dbReference>
<dbReference type="GO" id="GO:0008061">
    <property type="term" value="F:chitin binding"/>
    <property type="evidence" value="ECO:0007669"/>
    <property type="project" value="UniProtKB-KW"/>
</dbReference>
<dbReference type="AlphaFoldDB" id="A0A2V1EER2"/>
<organism evidence="6 7">
    <name type="scientific">Periconia macrospinosa</name>
    <dbReference type="NCBI Taxonomy" id="97972"/>
    <lineage>
        <taxon>Eukaryota</taxon>
        <taxon>Fungi</taxon>
        <taxon>Dikarya</taxon>
        <taxon>Ascomycota</taxon>
        <taxon>Pezizomycotina</taxon>
        <taxon>Dothideomycetes</taxon>
        <taxon>Pleosporomycetidae</taxon>
        <taxon>Pleosporales</taxon>
        <taxon>Massarineae</taxon>
        <taxon>Periconiaceae</taxon>
        <taxon>Periconia</taxon>
    </lineage>
</organism>
<dbReference type="EMBL" id="KZ805300">
    <property type="protein sequence ID" value="PVI08682.1"/>
    <property type="molecule type" value="Genomic_DNA"/>
</dbReference>
<dbReference type="Pfam" id="PF01476">
    <property type="entry name" value="LysM"/>
    <property type="match status" value="3"/>
</dbReference>
<dbReference type="PROSITE" id="PS51782">
    <property type="entry name" value="LYSM"/>
    <property type="match status" value="4"/>
</dbReference>
<evidence type="ECO:0000256" key="1">
    <source>
        <dbReference type="ARBA" id="ARBA00022669"/>
    </source>
</evidence>
<reference evidence="6 7" key="1">
    <citation type="journal article" date="2018" name="Sci. Rep.">
        <title>Comparative genomics provides insights into the lifestyle and reveals functional heterogeneity of dark septate endophytic fungi.</title>
        <authorList>
            <person name="Knapp D.G."/>
            <person name="Nemeth J.B."/>
            <person name="Barry K."/>
            <person name="Hainaut M."/>
            <person name="Henrissat B."/>
            <person name="Johnson J."/>
            <person name="Kuo A."/>
            <person name="Lim J.H.P."/>
            <person name="Lipzen A."/>
            <person name="Nolan M."/>
            <person name="Ohm R.A."/>
            <person name="Tamas L."/>
            <person name="Grigoriev I.V."/>
            <person name="Spatafora J.W."/>
            <person name="Nagy L.G."/>
            <person name="Kovacs G.M."/>
        </authorList>
    </citation>
    <scope>NUCLEOTIDE SEQUENCE [LARGE SCALE GENOMIC DNA]</scope>
    <source>
        <strain evidence="6 7">DSE2036</strain>
    </source>
</reference>
<keyword evidence="7" id="KW-1185">Reference proteome</keyword>
<dbReference type="SUPFAM" id="SSF54106">
    <property type="entry name" value="LysM domain"/>
    <property type="match status" value="3"/>
</dbReference>
<dbReference type="Gene3D" id="3.10.350.10">
    <property type="entry name" value="LysM domain"/>
    <property type="match status" value="4"/>
</dbReference>
<feature type="domain" description="LysM" evidence="5">
    <location>
        <begin position="137"/>
        <end position="183"/>
    </location>
</feature>
<keyword evidence="3" id="KW-0843">Virulence</keyword>
<dbReference type="SMART" id="SM00257">
    <property type="entry name" value="LysM"/>
    <property type="match status" value="3"/>
</dbReference>
<dbReference type="STRING" id="97972.A0A2V1EER2"/>
<dbReference type="InterPro" id="IPR018392">
    <property type="entry name" value="LysM"/>
</dbReference>
<dbReference type="Proteomes" id="UP000244855">
    <property type="component" value="Unassembled WGS sequence"/>
</dbReference>
<feature type="compositionally biased region" description="Low complexity" evidence="4">
    <location>
        <begin position="72"/>
        <end position="118"/>
    </location>
</feature>
<protein>
    <submittedName>
        <fullName evidence="6">Carbohydrate-binding module family 50 protein</fullName>
    </submittedName>
</protein>
<dbReference type="CDD" id="cd00118">
    <property type="entry name" value="LysM"/>
    <property type="match status" value="3"/>
</dbReference>
<keyword evidence="2" id="KW-0732">Signal</keyword>
<feature type="region of interest" description="Disordered" evidence="4">
    <location>
        <begin position="70"/>
        <end position="123"/>
    </location>
</feature>
<dbReference type="OrthoDB" id="2281372at2759"/>